<feature type="transmembrane region" description="Helical" evidence="1">
    <location>
        <begin position="12"/>
        <end position="30"/>
    </location>
</feature>
<keyword evidence="1" id="KW-1133">Transmembrane helix</keyword>
<evidence type="ECO:0008006" key="4">
    <source>
        <dbReference type="Google" id="ProtNLM"/>
    </source>
</evidence>
<sequence>MLDYFVKQKNYLILIFTVAYLAVFTVNAFIASNFEFLYYTVLMTVLIYLVVVMNKRLHLAFFILVNLSLLGFLHLLGGNFYFYETRLYDFFFVPGVIRYDNIVHTYGTFIATLALYSLLADFIDGRIRQRYFIFALILVLMAIGIGTLNELGEFLAVLFFGAAEEVGGYFNNALDLFFNTLGSILATIVIYIYRERPRLIQEINEKIRKNN</sequence>
<feature type="transmembrane region" description="Helical" evidence="1">
    <location>
        <begin position="169"/>
        <end position="193"/>
    </location>
</feature>
<keyword evidence="1" id="KW-0812">Transmembrane</keyword>
<dbReference type="Proteomes" id="UP000176241">
    <property type="component" value="Unassembled WGS sequence"/>
</dbReference>
<feature type="transmembrane region" description="Helical" evidence="1">
    <location>
        <begin position="59"/>
        <end position="82"/>
    </location>
</feature>
<reference evidence="2 3" key="1">
    <citation type="journal article" date="2016" name="Nat. Commun.">
        <title>Thousands of microbial genomes shed light on interconnected biogeochemical processes in an aquifer system.</title>
        <authorList>
            <person name="Anantharaman K."/>
            <person name="Brown C.T."/>
            <person name="Hug L.A."/>
            <person name="Sharon I."/>
            <person name="Castelle C.J."/>
            <person name="Probst A.J."/>
            <person name="Thomas B.C."/>
            <person name="Singh A."/>
            <person name="Wilkins M.J."/>
            <person name="Karaoz U."/>
            <person name="Brodie E.L."/>
            <person name="Williams K.H."/>
            <person name="Hubbard S.S."/>
            <person name="Banfield J.F."/>
        </authorList>
    </citation>
    <scope>NUCLEOTIDE SEQUENCE [LARGE SCALE GENOMIC DNA]</scope>
</reference>
<gene>
    <name evidence="2" type="ORF">A2731_01845</name>
</gene>
<feature type="transmembrane region" description="Helical" evidence="1">
    <location>
        <begin position="36"/>
        <end position="52"/>
    </location>
</feature>
<dbReference type="InterPro" id="IPR014509">
    <property type="entry name" value="YjdF-like"/>
</dbReference>
<evidence type="ECO:0000313" key="3">
    <source>
        <dbReference type="Proteomes" id="UP000176241"/>
    </source>
</evidence>
<feature type="transmembrane region" description="Helical" evidence="1">
    <location>
        <begin position="131"/>
        <end position="149"/>
    </location>
</feature>
<dbReference type="EMBL" id="MHIC01000017">
    <property type="protein sequence ID" value="OGY45241.1"/>
    <property type="molecule type" value="Genomic_DNA"/>
</dbReference>
<feature type="transmembrane region" description="Helical" evidence="1">
    <location>
        <begin position="102"/>
        <end position="119"/>
    </location>
</feature>
<name>A0A1G1XZ52_9BACT</name>
<dbReference type="AlphaFoldDB" id="A0A1G1XZ52"/>
<accession>A0A1G1XZ52</accession>
<protein>
    <recommendedName>
        <fullName evidence="4">DUF2238 domain-containing protein</fullName>
    </recommendedName>
</protein>
<proteinExistence type="predicted"/>
<keyword evidence="1" id="KW-0472">Membrane</keyword>
<organism evidence="2 3">
    <name type="scientific">Candidatus Buchananbacteria bacterium RIFCSPHIGHO2_01_FULL_39_8</name>
    <dbReference type="NCBI Taxonomy" id="1797533"/>
    <lineage>
        <taxon>Bacteria</taxon>
        <taxon>Candidatus Buchananiibacteriota</taxon>
    </lineage>
</organism>
<evidence type="ECO:0000313" key="2">
    <source>
        <dbReference type="EMBL" id="OGY45241.1"/>
    </source>
</evidence>
<dbReference type="Pfam" id="PF09997">
    <property type="entry name" value="DUF2238"/>
    <property type="match status" value="1"/>
</dbReference>
<evidence type="ECO:0000256" key="1">
    <source>
        <dbReference type="SAM" id="Phobius"/>
    </source>
</evidence>
<dbReference type="STRING" id="1797533.A2731_01845"/>
<comment type="caution">
    <text evidence="2">The sequence shown here is derived from an EMBL/GenBank/DDBJ whole genome shotgun (WGS) entry which is preliminary data.</text>
</comment>